<gene>
    <name evidence="6" type="ORF">DN068_06150</name>
</gene>
<dbReference type="EMBL" id="QKTW01000009">
    <property type="protein sequence ID" value="PZF73920.1"/>
    <property type="molecule type" value="Genomic_DNA"/>
</dbReference>
<keyword evidence="7" id="KW-1185">Reference proteome</keyword>
<comment type="caution">
    <text evidence="6">The sequence shown here is derived from an EMBL/GenBank/DDBJ whole genome shotgun (WGS) entry which is preliminary data.</text>
</comment>
<evidence type="ECO:0000313" key="6">
    <source>
        <dbReference type="EMBL" id="PZF73920.1"/>
    </source>
</evidence>
<evidence type="ECO:0000256" key="2">
    <source>
        <dbReference type="ARBA" id="ARBA00023125"/>
    </source>
</evidence>
<evidence type="ECO:0000313" key="7">
    <source>
        <dbReference type="Proteomes" id="UP000248745"/>
    </source>
</evidence>
<reference evidence="6 7" key="1">
    <citation type="submission" date="2018-06" db="EMBL/GenBank/DDBJ databases">
        <title>Mucibacter soli gen. nov., sp. nov., a new member of the family Chitinophagaceae producing mucin.</title>
        <authorList>
            <person name="Kim M.-K."/>
            <person name="Park S."/>
            <person name="Kim T.-S."/>
            <person name="Joung Y."/>
            <person name="Han J.-H."/>
            <person name="Kim S.B."/>
        </authorList>
    </citation>
    <scope>NUCLEOTIDE SEQUENCE [LARGE SCALE GENOMIC DNA]</scope>
    <source>
        <strain evidence="6 7">R1-15</strain>
    </source>
</reference>
<name>A0A2W2ANI8_9BACT</name>
<dbReference type="Gene3D" id="1.10.357.10">
    <property type="entry name" value="Tetracycline Repressor, domain 2"/>
    <property type="match status" value="1"/>
</dbReference>
<dbReference type="Gene3D" id="1.10.10.60">
    <property type="entry name" value="Homeodomain-like"/>
    <property type="match status" value="1"/>
</dbReference>
<accession>A0A2W2ANI8</accession>
<evidence type="ECO:0000256" key="1">
    <source>
        <dbReference type="ARBA" id="ARBA00023015"/>
    </source>
</evidence>
<dbReference type="SUPFAM" id="SSF46689">
    <property type="entry name" value="Homeodomain-like"/>
    <property type="match status" value="1"/>
</dbReference>
<dbReference type="InterPro" id="IPR001647">
    <property type="entry name" value="HTH_TetR"/>
</dbReference>
<dbReference type="PANTHER" id="PTHR47506">
    <property type="entry name" value="TRANSCRIPTIONAL REGULATORY PROTEIN"/>
    <property type="match status" value="1"/>
</dbReference>
<dbReference type="Pfam" id="PF00440">
    <property type="entry name" value="TetR_N"/>
    <property type="match status" value="1"/>
</dbReference>
<proteinExistence type="predicted"/>
<evidence type="ECO:0000259" key="5">
    <source>
        <dbReference type="PROSITE" id="PS50977"/>
    </source>
</evidence>
<dbReference type="PROSITE" id="PS50977">
    <property type="entry name" value="HTH_TETR_2"/>
    <property type="match status" value="1"/>
</dbReference>
<dbReference type="Proteomes" id="UP000248745">
    <property type="component" value="Unassembled WGS sequence"/>
</dbReference>
<keyword evidence="3" id="KW-0804">Transcription</keyword>
<protein>
    <recommendedName>
        <fullName evidence="5">HTH tetR-type domain-containing protein</fullName>
    </recommendedName>
</protein>
<organism evidence="6 7">
    <name type="scientific">Taibaiella soli</name>
    <dbReference type="NCBI Taxonomy" id="1649169"/>
    <lineage>
        <taxon>Bacteria</taxon>
        <taxon>Pseudomonadati</taxon>
        <taxon>Bacteroidota</taxon>
        <taxon>Chitinophagia</taxon>
        <taxon>Chitinophagales</taxon>
        <taxon>Chitinophagaceae</taxon>
        <taxon>Taibaiella</taxon>
    </lineage>
</organism>
<sequence length="199" mass="22424">MDASKDEIVRGQIIDAAKELFQKFGMAKTTMEDIAKAIGKGKSSLYYYYSTKEDIFEAVIAKDKAQIIEETKAAIEKETTAEAKLYAYAHTIYKAVRKRIILFNILSAEIKDNMCLMKMVRKKYDAIELDLICSVIKFGIETGEFDQANDDKLDEIAFVGISALRGLQINLVHENNRSGHSIKRLINTAVEMLVKALKS</sequence>
<evidence type="ECO:0000256" key="3">
    <source>
        <dbReference type="ARBA" id="ARBA00023163"/>
    </source>
</evidence>
<dbReference type="RefSeq" id="WP_110998017.1">
    <property type="nucleotide sequence ID" value="NZ_QKTW01000009.1"/>
</dbReference>
<evidence type="ECO:0000256" key="4">
    <source>
        <dbReference type="PROSITE-ProRule" id="PRU00335"/>
    </source>
</evidence>
<feature type="domain" description="HTH tetR-type" evidence="5">
    <location>
        <begin position="7"/>
        <end position="67"/>
    </location>
</feature>
<keyword evidence="1" id="KW-0805">Transcription regulation</keyword>
<dbReference type="AlphaFoldDB" id="A0A2W2ANI8"/>
<dbReference type="GO" id="GO:0003677">
    <property type="term" value="F:DNA binding"/>
    <property type="evidence" value="ECO:0007669"/>
    <property type="project" value="UniProtKB-UniRule"/>
</dbReference>
<dbReference type="InterPro" id="IPR009057">
    <property type="entry name" value="Homeodomain-like_sf"/>
</dbReference>
<dbReference type="PANTHER" id="PTHR47506:SF3">
    <property type="entry name" value="HTH-TYPE TRANSCRIPTIONAL REGULATOR LMRA"/>
    <property type="match status" value="1"/>
</dbReference>
<dbReference type="OrthoDB" id="9789566at2"/>
<dbReference type="PRINTS" id="PR00455">
    <property type="entry name" value="HTHTETR"/>
</dbReference>
<feature type="DNA-binding region" description="H-T-H motif" evidence="4">
    <location>
        <begin position="30"/>
        <end position="49"/>
    </location>
</feature>
<keyword evidence="2 4" id="KW-0238">DNA-binding</keyword>